<dbReference type="NCBIfam" id="NF002805">
    <property type="entry name" value="PRK02947.1"/>
    <property type="match status" value="1"/>
</dbReference>
<dbReference type="PANTHER" id="PTHR30390">
    <property type="entry name" value="SEDOHEPTULOSE 7-PHOSPHATE ISOMERASE / DNAA INITIATOR-ASSOCIATING FACTOR FOR REPLICATION INITIATION"/>
    <property type="match status" value="1"/>
</dbReference>
<name>A0A7X0SJ26_9BACL</name>
<dbReference type="InterPro" id="IPR035472">
    <property type="entry name" value="RpiR-like_SIS"/>
</dbReference>
<dbReference type="InterPro" id="IPR046348">
    <property type="entry name" value="SIS_dom_sf"/>
</dbReference>
<dbReference type="InterPro" id="IPR001347">
    <property type="entry name" value="SIS_dom"/>
</dbReference>
<dbReference type="InterPro" id="IPR050099">
    <property type="entry name" value="SIS_GmhA/DiaA_subfam"/>
</dbReference>
<gene>
    <name evidence="2" type="ORF">H7C18_08175</name>
</gene>
<dbReference type="PROSITE" id="PS51464">
    <property type="entry name" value="SIS"/>
    <property type="match status" value="1"/>
</dbReference>
<dbReference type="AlphaFoldDB" id="A0A7X0SJ26"/>
<feature type="domain" description="SIS" evidence="1">
    <location>
        <begin position="8"/>
        <end position="195"/>
    </location>
</feature>
<sequence>MTDVARLFADTIRDGGTIFITGCSHSSIFAQEVFYRAGGLMLINPIFLPGMTLENPPPTRTSKYERISGIAESVLSESAIRAGDILVIASISGRNIVPIEMAIWAREHGVRVVALTSSRYSGTVPSRHASGKRLFELADIILDVLSPPGDAVLDIAGLTVRTAPTSTVIGIAILHSVIAQAIEILIEYGLTPPVFMSANLDGGDAHNAQILEQYKDRIHYM</sequence>
<organism evidence="2 3">
    <name type="scientific">Cohnella zeiphila</name>
    <dbReference type="NCBI Taxonomy" id="2761120"/>
    <lineage>
        <taxon>Bacteria</taxon>
        <taxon>Bacillati</taxon>
        <taxon>Bacillota</taxon>
        <taxon>Bacilli</taxon>
        <taxon>Bacillales</taxon>
        <taxon>Paenibacillaceae</taxon>
        <taxon>Cohnella</taxon>
    </lineage>
</organism>
<dbReference type="PANTHER" id="PTHR30390:SF7">
    <property type="entry name" value="PHOSPHOHEPTOSE ISOMERASE"/>
    <property type="match status" value="1"/>
</dbReference>
<dbReference type="GO" id="GO:1901135">
    <property type="term" value="P:carbohydrate derivative metabolic process"/>
    <property type="evidence" value="ECO:0007669"/>
    <property type="project" value="InterPro"/>
</dbReference>
<keyword evidence="3" id="KW-1185">Reference proteome</keyword>
<dbReference type="Proteomes" id="UP000564644">
    <property type="component" value="Unassembled WGS sequence"/>
</dbReference>
<protein>
    <submittedName>
        <fullName evidence="2">SIS domain-containing protein</fullName>
    </submittedName>
</protein>
<evidence type="ECO:0000313" key="3">
    <source>
        <dbReference type="Proteomes" id="UP000564644"/>
    </source>
</evidence>
<dbReference type="GO" id="GO:0097367">
    <property type="term" value="F:carbohydrate derivative binding"/>
    <property type="evidence" value="ECO:0007669"/>
    <property type="project" value="InterPro"/>
</dbReference>
<proteinExistence type="predicted"/>
<dbReference type="CDD" id="cd05013">
    <property type="entry name" value="SIS_RpiR"/>
    <property type="match status" value="1"/>
</dbReference>
<dbReference type="Gene3D" id="3.40.50.10490">
    <property type="entry name" value="Glucose-6-phosphate isomerase like protein, domain 1"/>
    <property type="match status" value="1"/>
</dbReference>
<dbReference type="SUPFAM" id="SSF53697">
    <property type="entry name" value="SIS domain"/>
    <property type="match status" value="1"/>
</dbReference>
<dbReference type="EMBL" id="JACJVO010000009">
    <property type="protein sequence ID" value="MBB6730877.1"/>
    <property type="molecule type" value="Genomic_DNA"/>
</dbReference>
<dbReference type="Pfam" id="PF13580">
    <property type="entry name" value="SIS_2"/>
    <property type="match status" value="1"/>
</dbReference>
<accession>A0A7X0SJ26</accession>
<reference evidence="2 3" key="1">
    <citation type="submission" date="2020-08" db="EMBL/GenBank/DDBJ databases">
        <title>Cohnella phylogeny.</title>
        <authorList>
            <person name="Dunlap C."/>
        </authorList>
    </citation>
    <scope>NUCLEOTIDE SEQUENCE [LARGE SCALE GENOMIC DNA]</scope>
    <source>
        <strain evidence="2 3">CBP 2801</strain>
    </source>
</reference>
<evidence type="ECO:0000313" key="2">
    <source>
        <dbReference type="EMBL" id="MBB6730877.1"/>
    </source>
</evidence>
<evidence type="ECO:0000259" key="1">
    <source>
        <dbReference type="PROSITE" id="PS51464"/>
    </source>
</evidence>
<comment type="caution">
    <text evidence="2">The sequence shown here is derived from an EMBL/GenBank/DDBJ whole genome shotgun (WGS) entry which is preliminary data.</text>
</comment>